<evidence type="ECO:0000313" key="1">
    <source>
        <dbReference type="EMBL" id="CAG9792596.1"/>
    </source>
</evidence>
<reference evidence="1" key="1">
    <citation type="submission" date="2021-12" db="EMBL/GenBank/DDBJ databases">
        <authorList>
            <person name="King R."/>
        </authorList>
    </citation>
    <scope>NUCLEOTIDE SEQUENCE</scope>
</reference>
<keyword evidence="2" id="KW-1185">Reference proteome</keyword>
<reference evidence="1" key="2">
    <citation type="submission" date="2022-10" db="EMBL/GenBank/DDBJ databases">
        <authorList>
            <consortium name="ENA_rothamsted_submissions"/>
            <consortium name="culmorum"/>
            <person name="King R."/>
        </authorList>
    </citation>
    <scope>NUCLEOTIDE SEQUENCE</scope>
</reference>
<dbReference type="OrthoDB" id="630895at2759"/>
<proteinExistence type="predicted"/>
<evidence type="ECO:0000313" key="2">
    <source>
        <dbReference type="Proteomes" id="UP001153714"/>
    </source>
</evidence>
<dbReference type="EMBL" id="OU893335">
    <property type="protein sequence ID" value="CAG9792596.1"/>
    <property type="molecule type" value="Genomic_DNA"/>
</dbReference>
<sequence>MSSLGNQWRVIRHYLSLTSWNTEMEKLAQKLKPITSDQWENLLKKFENSISTKLKETQKETTSQNVLKATAIEEAATETKEVAKENIERAEEKAMESFPESSPMTFESLMQGLRLKKDLHFGKISEPSWKNNKPIVTKTSIHSRTAYVISALLTAETEDALRRRAEHFVDHLLQYPEARDYAIKVYKYYNQKRKDVFF</sequence>
<dbReference type="AlphaFoldDB" id="A0A9N9WFB5"/>
<protein>
    <submittedName>
        <fullName evidence="1">Uncharacterized protein</fullName>
    </submittedName>
</protein>
<accession>A0A9N9WFB5</accession>
<organism evidence="1 2">
    <name type="scientific">Diatraea saccharalis</name>
    <name type="common">sugarcane borer</name>
    <dbReference type="NCBI Taxonomy" id="40085"/>
    <lineage>
        <taxon>Eukaryota</taxon>
        <taxon>Metazoa</taxon>
        <taxon>Ecdysozoa</taxon>
        <taxon>Arthropoda</taxon>
        <taxon>Hexapoda</taxon>
        <taxon>Insecta</taxon>
        <taxon>Pterygota</taxon>
        <taxon>Neoptera</taxon>
        <taxon>Endopterygota</taxon>
        <taxon>Lepidoptera</taxon>
        <taxon>Glossata</taxon>
        <taxon>Ditrysia</taxon>
        <taxon>Pyraloidea</taxon>
        <taxon>Crambidae</taxon>
        <taxon>Crambinae</taxon>
        <taxon>Diatraea</taxon>
    </lineage>
</organism>
<name>A0A9N9WFB5_9NEOP</name>
<dbReference type="Proteomes" id="UP001153714">
    <property type="component" value="Chromosome 4"/>
</dbReference>
<gene>
    <name evidence="1" type="ORF">DIATSA_LOCUS10112</name>
</gene>